<dbReference type="EMBL" id="CP031517">
    <property type="protein sequence ID" value="QOS39416.1"/>
    <property type="molecule type" value="Genomic_DNA"/>
</dbReference>
<organism evidence="3 4">
    <name type="scientific">Treponema rectale</name>
    <dbReference type="NCBI Taxonomy" id="744512"/>
    <lineage>
        <taxon>Bacteria</taxon>
        <taxon>Pseudomonadati</taxon>
        <taxon>Spirochaetota</taxon>
        <taxon>Spirochaetia</taxon>
        <taxon>Spirochaetales</taxon>
        <taxon>Treponemataceae</taxon>
        <taxon>Treponema</taxon>
    </lineage>
</organism>
<reference evidence="3 4" key="1">
    <citation type="submission" date="2018-08" db="EMBL/GenBank/DDBJ databases">
        <title>The first complete genome of Treponema rectale (CHPAT), a commensal spirochete of the bovine rectum.</title>
        <authorList>
            <person name="Staton G.J."/>
            <person name="Clegg S.R."/>
            <person name="Carter S.D."/>
            <person name="Radford A.D."/>
            <person name="Darby A."/>
            <person name="Hall N."/>
            <person name="Birtles R.J."/>
            <person name="Evans N.J."/>
        </authorList>
    </citation>
    <scope>NUCLEOTIDE SEQUENCE [LARGE SCALE GENOMIC DNA]</scope>
    <source>
        <strain evidence="3 4">CHPA</strain>
    </source>
</reference>
<dbReference type="InterPro" id="IPR002931">
    <property type="entry name" value="Transglutaminase-like"/>
</dbReference>
<dbReference type="KEGG" id="trc:DYE49_02665"/>
<proteinExistence type="predicted"/>
<evidence type="ECO:0000313" key="4">
    <source>
        <dbReference type="Proteomes" id="UP000593591"/>
    </source>
</evidence>
<keyword evidence="1" id="KW-0812">Transmembrane</keyword>
<sequence>MRTPFKTLLSIILVGLASLGIVLMFMGEQVKEMLNPLVKDILVNLNLEDFEGDLDEYTLAYVNSSTNGVLWLRSHSNGEFDDIKGDFDQNQILNYGHKETTKALSFFADKVAASGAKQEDIWIRVNKNYSVASINKATTIIALDPIYSSFSVDSGTDHNRLRWSEISDDPYFEYETTYYPIYDYQAIQDSVIDDPEWVMAENNYADFVYKNYLELKNDNVRNELEEYLRENNLSPKDGDFASIMEVKNHFLGDDFVYDAKANLRKNYGQSNSAIEFLHEKKGDYRYFSNALCQLYRAAGIPSRTCSGYIYFVEEGVNTAISFLMLHTWTEVYIRGCGWCKADCSLRKRIVPSEEQAAREKREVEENGGAAGLDLDTKIRNNCFNDFKRMLPNMIRYAASQQGIVISDKTIADIQNDDALIRQILAAVIDAYEDGKEPDLTPFIEKYAEEVIKNLPNTLQLEDFYFPDLDTLNQSSVYSYEYQNGYLMKSQINSGIYEYVTYADLYKFEEAYPDADPSDEEKRNEWEQVKNNFVEDKRTFMRLYISTNTKKLYKKGKKQSPDWNAYARIDSLTIHTKEIPEELLTALNNFGYQTNSNNSFTYDYTYAWTNPLTWQNLKKGIDFPAIDGAFTPLVHLDILRGKNTEFELRFETKACNQEDIGDYSSCCMINCLNRDKIEQTNYYSISDSHGSKDKFQDVTNRYFVISCNDKNGSDFDVTDLARGGEVGRSDKFSIIENTPENRNSLANAYTLCFESEDIEIKKENLGNLDAILDQNQPKLVFGEMIDESEYYDISTMVNVPAEPGQYRYFYIVHIYNANGDEVNRNYIIHKTYGTITVV</sequence>
<dbReference type="InterPro" id="IPR038765">
    <property type="entry name" value="Papain-like_cys_pep_sf"/>
</dbReference>
<accession>A0A7M1XIK7</accession>
<dbReference type="SMART" id="SM00460">
    <property type="entry name" value="TGc"/>
    <property type="match status" value="1"/>
</dbReference>
<gene>
    <name evidence="3" type="ORF">DYE49_02665</name>
</gene>
<keyword evidence="1" id="KW-1133">Transmembrane helix</keyword>
<dbReference type="Pfam" id="PF01841">
    <property type="entry name" value="Transglut_core"/>
    <property type="match status" value="1"/>
</dbReference>
<evidence type="ECO:0000259" key="2">
    <source>
        <dbReference type="SMART" id="SM00460"/>
    </source>
</evidence>
<evidence type="ECO:0000313" key="3">
    <source>
        <dbReference type="EMBL" id="QOS39416.1"/>
    </source>
</evidence>
<feature type="domain" description="Transglutaminase-like" evidence="2">
    <location>
        <begin position="276"/>
        <end position="345"/>
    </location>
</feature>
<evidence type="ECO:0000256" key="1">
    <source>
        <dbReference type="SAM" id="Phobius"/>
    </source>
</evidence>
<name>A0A7M1XIK7_9SPIR</name>
<dbReference type="Gene3D" id="3.10.620.30">
    <property type="match status" value="1"/>
</dbReference>
<protein>
    <submittedName>
        <fullName evidence="3">Transglutaminase family protein</fullName>
    </submittedName>
</protein>
<dbReference type="SUPFAM" id="SSF54001">
    <property type="entry name" value="Cysteine proteinases"/>
    <property type="match status" value="1"/>
</dbReference>
<dbReference type="PANTHER" id="PTHR33490">
    <property type="entry name" value="BLR5614 PROTEIN-RELATED"/>
    <property type="match status" value="1"/>
</dbReference>
<dbReference type="Proteomes" id="UP000593591">
    <property type="component" value="Chromosome"/>
</dbReference>
<dbReference type="AlphaFoldDB" id="A0A7M1XIK7"/>
<keyword evidence="1" id="KW-0472">Membrane</keyword>
<feature type="transmembrane region" description="Helical" evidence="1">
    <location>
        <begin position="7"/>
        <end position="27"/>
    </location>
</feature>